<accession>A0ABU0J294</accession>
<comment type="caution">
    <text evidence="6">The sequence shown here is derived from an EMBL/GenBank/DDBJ whole genome shotgun (WGS) entry which is preliminary data.</text>
</comment>
<feature type="region of interest" description="Disordered" evidence="1">
    <location>
        <begin position="596"/>
        <end position="628"/>
    </location>
</feature>
<evidence type="ECO:0008006" key="8">
    <source>
        <dbReference type="Google" id="ProtNLM"/>
    </source>
</evidence>
<keyword evidence="7" id="KW-1185">Reference proteome</keyword>
<feature type="transmembrane region" description="Helical" evidence="2">
    <location>
        <begin position="380"/>
        <end position="400"/>
    </location>
</feature>
<evidence type="ECO:0000256" key="1">
    <source>
        <dbReference type="SAM" id="MobiDB-lite"/>
    </source>
</evidence>
<dbReference type="Proteomes" id="UP001242480">
    <property type="component" value="Unassembled WGS sequence"/>
</dbReference>
<feature type="domain" description="DUF2207" evidence="4">
    <location>
        <begin position="23"/>
        <end position="213"/>
    </location>
</feature>
<dbReference type="Pfam" id="PF20990">
    <property type="entry name" value="DUF2207_C"/>
    <property type="match status" value="1"/>
</dbReference>
<feature type="compositionally biased region" description="Low complexity" evidence="1">
    <location>
        <begin position="596"/>
        <end position="609"/>
    </location>
</feature>
<keyword evidence="2" id="KW-0812">Transmembrane</keyword>
<keyword evidence="3" id="KW-0732">Signal</keyword>
<evidence type="ECO:0000259" key="4">
    <source>
        <dbReference type="Pfam" id="PF09972"/>
    </source>
</evidence>
<evidence type="ECO:0000259" key="5">
    <source>
        <dbReference type="Pfam" id="PF20990"/>
    </source>
</evidence>
<dbReference type="InterPro" id="IPR048389">
    <property type="entry name" value="YciQ-like_C"/>
</dbReference>
<proteinExistence type="predicted"/>
<feature type="transmembrane region" description="Helical" evidence="2">
    <location>
        <begin position="478"/>
        <end position="497"/>
    </location>
</feature>
<dbReference type="Pfam" id="PF09972">
    <property type="entry name" value="DUF2207"/>
    <property type="match status" value="1"/>
</dbReference>
<dbReference type="EMBL" id="JAUSVX010000001">
    <property type="protein sequence ID" value="MDQ0467444.1"/>
    <property type="molecule type" value="Genomic_DNA"/>
</dbReference>
<sequence length="628" mass="66092">MRTLLAVLLLLAACLGASAAEERILSFDSAVRVMPDASLDVTETIRVDVLGIVIRRGIIRDFPTRYVDRHGRVVTAGFGVVSVQRDGRDEPYAVEAIDNGKRIRIGSKDVLLEHRPTTYAIRYRATRELGFFDGFDELYWNVTGNGWTFPIDAASVTVDLPSGAAILRSAGYTGPQGAQGRDFTVLPAPAGRFAARTTRPLSAGEGFTVAVAFPKGVVRPPGGAEKAWWFLQDNAAAIVAWLGLVGIGLFYYRAWSRVGRDPAAGVIVPLFRPPDGLTPAAARYVREQGFDDKAFASAVIGLAVKGHLNIVDGSAGYRFEPQAKDVAGLSAGERGLLAALGPQPVDVVDSNHEKIGGARKALSRVLDNEYRGVAFVLNRGWFWGGAALSLAVLALAFALASGETSAALAAAGFTAVWWGVIALAGRRGWTAFSAGRGFSRLGGLFLLLFLIPFACAGLLFPIGAVLQGWLPLDLMEVVIAAILLVALNVAFFFLLTAPTPSGRVLLDKIEGFRLYLATTEEDRLAVLNPPERTPELFERYLPYALALGCAHQWSSMFTQVLAMAGVSAPAWYSGSNWDAGRPARFADGLGSGLATSTAAASSPPGSSSGSDGGGSSGGGGGGGGGSGW</sequence>
<feature type="transmembrane region" description="Helical" evidence="2">
    <location>
        <begin position="235"/>
        <end position="252"/>
    </location>
</feature>
<evidence type="ECO:0000313" key="6">
    <source>
        <dbReference type="EMBL" id="MDQ0467444.1"/>
    </source>
</evidence>
<reference evidence="6 7" key="1">
    <citation type="submission" date="2023-07" db="EMBL/GenBank/DDBJ databases">
        <title>Genomic Encyclopedia of Type Strains, Phase IV (KMG-IV): sequencing the most valuable type-strain genomes for metagenomic binning, comparative biology and taxonomic classification.</title>
        <authorList>
            <person name="Goeker M."/>
        </authorList>
    </citation>
    <scope>NUCLEOTIDE SEQUENCE [LARGE SCALE GENOMIC DNA]</scope>
    <source>
        <strain evidence="6 7">DSM 19619</strain>
    </source>
</reference>
<feature type="transmembrane region" description="Helical" evidence="2">
    <location>
        <begin position="444"/>
        <end position="466"/>
    </location>
</feature>
<evidence type="ECO:0000256" key="2">
    <source>
        <dbReference type="SAM" id="Phobius"/>
    </source>
</evidence>
<keyword evidence="2" id="KW-0472">Membrane</keyword>
<evidence type="ECO:0000256" key="3">
    <source>
        <dbReference type="SAM" id="SignalP"/>
    </source>
</evidence>
<keyword evidence="2" id="KW-1133">Transmembrane helix</keyword>
<feature type="domain" description="Predicted membrane protein YciQ-like C-terminal" evidence="5">
    <location>
        <begin position="271"/>
        <end position="555"/>
    </location>
</feature>
<feature type="chain" id="PRO_5047532689" description="DUF2207 domain-containing protein" evidence="3">
    <location>
        <begin position="20"/>
        <end position="628"/>
    </location>
</feature>
<dbReference type="RefSeq" id="WP_307267051.1">
    <property type="nucleotide sequence ID" value="NZ_JAUSVX010000001.1"/>
</dbReference>
<organism evidence="6 7">
    <name type="scientific">Labrys wisconsinensis</name>
    <dbReference type="NCBI Taxonomy" id="425677"/>
    <lineage>
        <taxon>Bacteria</taxon>
        <taxon>Pseudomonadati</taxon>
        <taxon>Pseudomonadota</taxon>
        <taxon>Alphaproteobacteria</taxon>
        <taxon>Hyphomicrobiales</taxon>
        <taxon>Xanthobacteraceae</taxon>
        <taxon>Labrys</taxon>
    </lineage>
</organism>
<feature type="signal peptide" evidence="3">
    <location>
        <begin position="1"/>
        <end position="19"/>
    </location>
</feature>
<name>A0ABU0J294_9HYPH</name>
<gene>
    <name evidence="6" type="ORF">QO011_000439</name>
</gene>
<evidence type="ECO:0000313" key="7">
    <source>
        <dbReference type="Proteomes" id="UP001242480"/>
    </source>
</evidence>
<dbReference type="InterPro" id="IPR018702">
    <property type="entry name" value="DUF2207"/>
</dbReference>
<feature type="transmembrane region" description="Helical" evidence="2">
    <location>
        <begin position="406"/>
        <end position="424"/>
    </location>
</feature>
<protein>
    <recommendedName>
        <fullName evidence="8">DUF2207 domain-containing protein</fullName>
    </recommendedName>
</protein>
<feature type="compositionally biased region" description="Gly residues" evidence="1">
    <location>
        <begin position="610"/>
        <end position="628"/>
    </location>
</feature>